<evidence type="ECO:0000259" key="2">
    <source>
        <dbReference type="Pfam" id="PF23357"/>
    </source>
</evidence>
<keyword evidence="1" id="KW-0812">Transmembrane</keyword>
<keyword evidence="4" id="KW-1185">Reference proteome</keyword>
<dbReference type="Pfam" id="PF23357">
    <property type="entry name" value="DUF7088"/>
    <property type="match status" value="1"/>
</dbReference>
<proteinExistence type="predicted"/>
<dbReference type="Proteomes" id="UP000294682">
    <property type="component" value="Unassembled WGS sequence"/>
</dbReference>
<gene>
    <name evidence="3" type="ORF">EDD78_101149</name>
</gene>
<sequence length="489" mass="53999">MNMDMKKAFTSKRFKYGTVSTLISVIFLAAVIIVNVLASVLVDKFPMNIDLTQNHAFELSEASANFVKEIEKPITITVLANEKQLESGGDIYSSQVKNVIDQYAKYNKNITIKYVDIVSDPTFAASYPDLTLNYNDIVVDCGGKTRKISMYDMFNINYNQYTGQQTIQSSKAEQMMTSAIMGVTSDALVRVSILTGHDETELPALQELLEQNNFEVVTQNLSTEDVDPTADVAFLLAPGRDPDAEMLDKLDKWLENNQEYGKSLIYAADAQKPVETPNLDAFLADWGIGAGMGAVLETDQNKVFNYNPFFCTVEYVADEYQDDITGGVKVSMPFGRPLEALYETQSGRKVTTLLQYSESACVRPVDAAEDWQPAQGDLGAVPALLRSTYTRYEGNEPLSSNVFAFSAVSAFESVVLNSKSVANAEYAMNMLNTLTERSDVITVAPKELGGSELGINQLQANIISAVLVYVIPILIIVAGLVIWLRRRHK</sequence>
<dbReference type="AlphaFoldDB" id="A0A9X8ULU0"/>
<evidence type="ECO:0000313" key="4">
    <source>
        <dbReference type="Proteomes" id="UP000294682"/>
    </source>
</evidence>
<reference evidence="3 4" key="1">
    <citation type="submission" date="2019-03" db="EMBL/GenBank/DDBJ databases">
        <title>Genomic Encyclopedia of Type Strains, Phase IV (KMG-IV): sequencing the most valuable type-strain genomes for metagenomic binning, comparative biology and taxonomic classification.</title>
        <authorList>
            <person name="Goeker M."/>
        </authorList>
    </citation>
    <scope>NUCLEOTIDE SEQUENCE [LARGE SCALE GENOMIC DNA]</scope>
    <source>
        <strain evidence="3 4">DSM 100433</strain>
    </source>
</reference>
<protein>
    <submittedName>
        <fullName evidence="3">ABC transporter family protein</fullName>
    </submittedName>
</protein>
<evidence type="ECO:0000313" key="3">
    <source>
        <dbReference type="EMBL" id="TCL45168.1"/>
    </source>
</evidence>
<keyword evidence="1" id="KW-0472">Membrane</keyword>
<accession>A0A9X8ULU0</accession>
<organism evidence="3 4">
    <name type="scientific">Harryflintia acetispora</name>
    <dbReference type="NCBI Taxonomy" id="1849041"/>
    <lineage>
        <taxon>Bacteria</taxon>
        <taxon>Bacillati</taxon>
        <taxon>Bacillota</taxon>
        <taxon>Clostridia</taxon>
        <taxon>Eubacteriales</taxon>
        <taxon>Oscillospiraceae</taxon>
        <taxon>Harryflintia</taxon>
    </lineage>
</organism>
<feature type="transmembrane region" description="Helical" evidence="1">
    <location>
        <begin position="462"/>
        <end position="484"/>
    </location>
</feature>
<name>A0A9X8ULU0_9FIRM</name>
<dbReference type="InterPro" id="IPR055396">
    <property type="entry name" value="DUF7088"/>
</dbReference>
<comment type="caution">
    <text evidence="3">The sequence shown here is derived from an EMBL/GenBank/DDBJ whole genome shotgun (WGS) entry which is preliminary data.</text>
</comment>
<keyword evidence="1" id="KW-1133">Transmembrane helix</keyword>
<feature type="domain" description="DUF7088" evidence="2">
    <location>
        <begin position="53"/>
        <end position="146"/>
    </location>
</feature>
<dbReference type="EMBL" id="SLUK01000001">
    <property type="protein sequence ID" value="TCL45168.1"/>
    <property type="molecule type" value="Genomic_DNA"/>
</dbReference>
<evidence type="ECO:0000256" key="1">
    <source>
        <dbReference type="SAM" id="Phobius"/>
    </source>
</evidence>